<evidence type="ECO:0000256" key="13">
    <source>
        <dbReference type="PIRSR" id="PIRSR001529-1"/>
    </source>
</evidence>
<evidence type="ECO:0000256" key="1">
    <source>
        <dbReference type="ARBA" id="ARBA00004496"/>
    </source>
</evidence>
<feature type="binding site" evidence="13">
    <location>
        <position position="264"/>
    </location>
    <ligand>
        <name>L-serine</name>
        <dbReference type="ChEBI" id="CHEBI:33384"/>
    </ligand>
</feature>
<organism evidence="17 18">
    <name type="scientific">Mariprofundus erugo</name>
    <dbReference type="NCBI Taxonomy" id="2528639"/>
    <lineage>
        <taxon>Bacteria</taxon>
        <taxon>Pseudomonadati</taxon>
        <taxon>Pseudomonadota</taxon>
        <taxon>Candidatius Mariprofundia</taxon>
        <taxon>Mariprofundales</taxon>
        <taxon>Mariprofundaceae</taxon>
        <taxon>Mariprofundus</taxon>
    </lineage>
</organism>
<comment type="catalytic activity">
    <reaction evidence="10 12">
        <text>tRNA(Sec) + L-serine + ATP = L-seryl-tRNA(Sec) + AMP + diphosphate + H(+)</text>
        <dbReference type="Rhea" id="RHEA:42580"/>
        <dbReference type="Rhea" id="RHEA-COMP:9742"/>
        <dbReference type="Rhea" id="RHEA-COMP:10128"/>
        <dbReference type="ChEBI" id="CHEBI:15378"/>
        <dbReference type="ChEBI" id="CHEBI:30616"/>
        <dbReference type="ChEBI" id="CHEBI:33019"/>
        <dbReference type="ChEBI" id="CHEBI:33384"/>
        <dbReference type="ChEBI" id="CHEBI:78442"/>
        <dbReference type="ChEBI" id="CHEBI:78533"/>
        <dbReference type="ChEBI" id="CHEBI:456215"/>
        <dbReference type="EC" id="6.1.1.11"/>
    </reaction>
</comment>
<keyword evidence="15" id="KW-0175">Coiled coil</keyword>
<evidence type="ECO:0000256" key="5">
    <source>
        <dbReference type="ARBA" id="ARBA00022598"/>
    </source>
</evidence>
<comment type="caution">
    <text evidence="17">The sequence shown here is derived from an EMBL/GenBank/DDBJ whole genome shotgun (WGS) entry which is preliminary data.</text>
</comment>
<gene>
    <name evidence="12 17" type="primary">serS</name>
    <name evidence="17" type="ORF">FEF65_10930</name>
</gene>
<dbReference type="InterPro" id="IPR033729">
    <property type="entry name" value="SerRS_core"/>
</dbReference>
<comment type="domain">
    <text evidence="12">Consists of two distinct domains, a catalytic core and a N-terminal extension that is involved in tRNA binding.</text>
</comment>
<dbReference type="GO" id="GO:0004828">
    <property type="term" value="F:serine-tRNA ligase activity"/>
    <property type="evidence" value="ECO:0007669"/>
    <property type="project" value="UniProtKB-UniRule"/>
</dbReference>
<feature type="binding site" evidence="13">
    <location>
        <position position="233"/>
    </location>
    <ligand>
        <name>L-serine</name>
        <dbReference type="ChEBI" id="CHEBI:33384"/>
    </ligand>
</feature>
<dbReference type="InterPro" id="IPR042103">
    <property type="entry name" value="SerRS_1_N_sf"/>
</dbReference>
<feature type="binding site" evidence="12">
    <location>
        <position position="386"/>
    </location>
    <ligand>
        <name>L-serine</name>
        <dbReference type="ChEBI" id="CHEBI:33384"/>
    </ligand>
</feature>
<reference evidence="17 18" key="1">
    <citation type="journal article" date="2019" name="Appl. Environ. Microbiol.">
        <title>Environmental Evidence and Genomic Insight of Iron-oxidizing Bacteria Preference Towards More Corrosion Resistant Stainless Steel at Higher Salinities.</title>
        <authorList>
            <person name="Garrison C.E."/>
            <person name="Price K.A."/>
            <person name="Field E.K."/>
        </authorList>
    </citation>
    <scope>NUCLEOTIDE SEQUENCE [LARGE SCALE GENOMIC DNA]</scope>
    <source>
        <strain evidence="17 18">P3</strain>
    </source>
</reference>
<dbReference type="UniPathway" id="UPA00906">
    <property type="reaction ID" value="UER00895"/>
</dbReference>
<evidence type="ECO:0000256" key="11">
    <source>
        <dbReference type="ARBA" id="ARBA00048823"/>
    </source>
</evidence>
<comment type="catalytic activity">
    <reaction evidence="11 12">
        <text>tRNA(Ser) + L-serine + ATP = L-seryl-tRNA(Ser) + AMP + diphosphate + H(+)</text>
        <dbReference type="Rhea" id="RHEA:12292"/>
        <dbReference type="Rhea" id="RHEA-COMP:9669"/>
        <dbReference type="Rhea" id="RHEA-COMP:9703"/>
        <dbReference type="ChEBI" id="CHEBI:15378"/>
        <dbReference type="ChEBI" id="CHEBI:30616"/>
        <dbReference type="ChEBI" id="CHEBI:33019"/>
        <dbReference type="ChEBI" id="CHEBI:33384"/>
        <dbReference type="ChEBI" id="CHEBI:78442"/>
        <dbReference type="ChEBI" id="CHEBI:78533"/>
        <dbReference type="ChEBI" id="CHEBI:456215"/>
        <dbReference type="EC" id="6.1.1.11"/>
    </reaction>
</comment>
<comment type="subunit">
    <text evidence="12">Homodimer. The tRNA molecule binds across the dimer.</text>
</comment>
<evidence type="ECO:0000259" key="16">
    <source>
        <dbReference type="PROSITE" id="PS50862"/>
    </source>
</evidence>
<dbReference type="Gene3D" id="3.30.930.10">
    <property type="entry name" value="Bira Bifunctional Protein, Domain 2"/>
    <property type="match status" value="1"/>
</dbReference>
<sequence length="427" mass="47235">MIDRQALRRDFEAMQAALARRGEAVVGDGSAWARLRELDDRQRQLKNESEALQAERNRVSKLIGMKKGKGEDASEELHAMGEVSSRVKELDALTREAEALFAAALLEVPNPLHETVPDGASEDDNVEIRRWGAPRTDEVPAHWDIGTDLGILDFDAGAMLAGSRFTVMKGAAARLERALMQFMLDLHADKHGYEEVWVPAMANRKTMTGTGQLPKFAEDLYKIEGEELFLIPTAEVPVTNLYQDKILDVAELPKRHCAYTPCFRSEAGSAGRDVRGIIRQHQFDKVELVHITHPDRALSDLEELTAHAEAVLQALELPYRVVALCAADVGFSSQKTYDIEVWLPSQRCYREISSCSSFGQFQGRRAGIRFREEGGKPQPAATLNGSGLAIGRCLVAVLENGWQSDGSVVIPAVLRPYMGGMERIVAK</sequence>
<evidence type="ECO:0000256" key="7">
    <source>
        <dbReference type="ARBA" id="ARBA00022840"/>
    </source>
</evidence>
<comment type="similarity">
    <text evidence="3 12">Belongs to the class-II aminoacyl-tRNA synthetase family. Type-1 seryl-tRNA synthetase subfamily.</text>
</comment>
<dbReference type="PROSITE" id="PS50862">
    <property type="entry name" value="AA_TRNA_LIGASE_II"/>
    <property type="match status" value="1"/>
</dbReference>
<dbReference type="GO" id="GO:0005737">
    <property type="term" value="C:cytoplasm"/>
    <property type="evidence" value="ECO:0007669"/>
    <property type="project" value="UniProtKB-SubCell"/>
</dbReference>
<dbReference type="GO" id="GO:0016260">
    <property type="term" value="P:selenocysteine biosynthetic process"/>
    <property type="evidence" value="ECO:0007669"/>
    <property type="project" value="UniProtKB-UniRule"/>
</dbReference>
<protein>
    <recommendedName>
        <fullName evidence="12">Serine--tRNA ligase</fullName>
        <ecNumber evidence="12">6.1.1.11</ecNumber>
    </recommendedName>
    <alternativeName>
        <fullName evidence="12">Seryl-tRNA synthetase</fullName>
        <shortName evidence="12">SerRS</shortName>
    </alternativeName>
    <alternativeName>
        <fullName evidence="12">Seryl-tRNA(Ser/Sec) synthetase</fullName>
    </alternativeName>
</protein>
<keyword evidence="9 12" id="KW-0030">Aminoacyl-tRNA synthetase</keyword>
<feature type="binding site" evidence="13">
    <location>
        <position position="384"/>
    </location>
    <ligand>
        <name>L-serine</name>
        <dbReference type="ChEBI" id="CHEBI:33384"/>
    </ligand>
</feature>
<dbReference type="InterPro" id="IPR015866">
    <property type="entry name" value="Ser-tRNA-synth_1_N"/>
</dbReference>
<evidence type="ECO:0000256" key="9">
    <source>
        <dbReference type="ARBA" id="ARBA00023146"/>
    </source>
</evidence>
<proteinExistence type="inferred from homology"/>
<evidence type="ECO:0000256" key="2">
    <source>
        <dbReference type="ARBA" id="ARBA00005045"/>
    </source>
</evidence>
<dbReference type="EMBL" id="VBRY01000010">
    <property type="protein sequence ID" value="TLS66316.1"/>
    <property type="molecule type" value="Genomic_DNA"/>
</dbReference>
<dbReference type="CDD" id="cd00770">
    <property type="entry name" value="SerRS_core"/>
    <property type="match status" value="1"/>
</dbReference>
<dbReference type="PIRSF" id="PIRSF001529">
    <property type="entry name" value="Ser-tRNA-synth_IIa"/>
    <property type="match status" value="1"/>
</dbReference>
<keyword evidence="6 12" id="KW-0547">Nucleotide-binding</keyword>
<dbReference type="InterPro" id="IPR006195">
    <property type="entry name" value="aa-tRNA-synth_II"/>
</dbReference>
<keyword evidence="8 12" id="KW-0648">Protein biosynthesis</keyword>
<comment type="subcellular location">
    <subcellularLocation>
        <location evidence="1 12">Cytoplasm</location>
    </subcellularLocation>
</comment>
<dbReference type="Pfam" id="PF00587">
    <property type="entry name" value="tRNA-synt_2b"/>
    <property type="match status" value="1"/>
</dbReference>
<dbReference type="SUPFAM" id="SSF46589">
    <property type="entry name" value="tRNA-binding arm"/>
    <property type="match status" value="1"/>
</dbReference>
<dbReference type="NCBIfam" id="TIGR00414">
    <property type="entry name" value="serS"/>
    <property type="match status" value="1"/>
</dbReference>
<dbReference type="PANTHER" id="PTHR43697">
    <property type="entry name" value="SERYL-TRNA SYNTHETASE"/>
    <property type="match status" value="1"/>
</dbReference>
<keyword evidence="5 12" id="KW-0436">Ligase</keyword>
<evidence type="ECO:0000256" key="6">
    <source>
        <dbReference type="ARBA" id="ARBA00022741"/>
    </source>
</evidence>
<name>A0A5R9GHS6_9PROT</name>
<dbReference type="InterPro" id="IPR010978">
    <property type="entry name" value="tRNA-bd_arm"/>
</dbReference>
<accession>A0A5R9GHS6</accession>
<keyword evidence="7 12" id="KW-0067">ATP-binding</keyword>
<evidence type="ECO:0000256" key="15">
    <source>
        <dbReference type="SAM" id="Coils"/>
    </source>
</evidence>
<evidence type="ECO:0000256" key="8">
    <source>
        <dbReference type="ARBA" id="ARBA00022917"/>
    </source>
</evidence>
<keyword evidence="4 12" id="KW-0963">Cytoplasm</keyword>
<dbReference type="InterPro" id="IPR002317">
    <property type="entry name" value="Ser-tRNA-ligase_type_1"/>
</dbReference>
<dbReference type="InterPro" id="IPR002314">
    <property type="entry name" value="aa-tRNA-synt_IIb"/>
</dbReference>
<dbReference type="PANTHER" id="PTHR43697:SF1">
    <property type="entry name" value="SERINE--TRNA LIGASE"/>
    <property type="match status" value="1"/>
</dbReference>
<evidence type="ECO:0000313" key="18">
    <source>
        <dbReference type="Proteomes" id="UP000306585"/>
    </source>
</evidence>
<dbReference type="AlphaFoldDB" id="A0A5R9GHS6"/>
<evidence type="ECO:0000256" key="3">
    <source>
        <dbReference type="ARBA" id="ARBA00010728"/>
    </source>
</evidence>
<dbReference type="GO" id="GO:0006434">
    <property type="term" value="P:seryl-tRNA aminoacylation"/>
    <property type="evidence" value="ECO:0007669"/>
    <property type="project" value="UniProtKB-UniRule"/>
</dbReference>
<evidence type="ECO:0000256" key="10">
    <source>
        <dbReference type="ARBA" id="ARBA00047929"/>
    </source>
</evidence>
<feature type="binding site" evidence="12 14">
    <location>
        <begin position="264"/>
        <end position="266"/>
    </location>
    <ligand>
        <name>ATP</name>
        <dbReference type="ChEBI" id="CHEBI:30616"/>
    </ligand>
</feature>
<dbReference type="Proteomes" id="UP000306585">
    <property type="component" value="Unassembled WGS sequence"/>
</dbReference>
<dbReference type="RefSeq" id="WP_138239846.1">
    <property type="nucleotide sequence ID" value="NZ_VBRY01000010.1"/>
</dbReference>
<dbReference type="Gene3D" id="1.10.287.40">
    <property type="entry name" value="Serine-tRNA synthetase, tRNA binding domain"/>
    <property type="match status" value="1"/>
</dbReference>
<dbReference type="EC" id="6.1.1.11" evidence="12"/>
<comment type="pathway">
    <text evidence="2 12">Aminoacyl-tRNA biosynthesis; selenocysteinyl-tRNA(Sec) biosynthesis; L-seryl-tRNA(Sec) from L-serine and tRNA(Sec): step 1/1.</text>
</comment>
<evidence type="ECO:0000256" key="4">
    <source>
        <dbReference type="ARBA" id="ARBA00022490"/>
    </source>
</evidence>
<evidence type="ECO:0000256" key="12">
    <source>
        <dbReference type="HAMAP-Rule" id="MF_00176"/>
    </source>
</evidence>
<comment type="caution">
    <text evidence="12">Lacks conserved residue(s) required for the propagation of feature annotation.</text>
</comment>
<dbReference type="Pfam" id="PF02403">
    <property type="entry name" value="Seryl_tRNA_N"/>
    <property type="match status" value="1"/>
</dbReference>
<comment type="function">
    <text evidence="12">Catalyzes the attachment of serine to tRNA(Ser). Is also able to aminoacylate tRNA(Sec) with serine, to form the misacylated tRNA L-seryl-tRNA(Sec), which will be further converted into selenocysteinyl-tRNA(Sec).</text>
</comment>
<dbReference type="GO" id="GO:0005524">
    <property type="term" value="F:ATP binding"/>
    <property type="evidence" value="ECO:0007669"/>
    <property type="project" value="UniProtKB-UniRule"/>
</dbReference>
<evidence type="ECO:0000313" key="17">
    <source>
        <dbReference type="EMBL" id="TLS66316.1"/>
    </source>
</evidence>
<feature type="binding site" evidence="12">
    <location>
        <begin position="233"/>
        <end position="235"/>
    </location>
    <ligand>
        <name>L-serine</name>
        <dbReference type="ChEBI" id="CHEBI:33384"/>
    </ligand>
</feature>
<dbReference type="InterPro" id="IPR045864">
    <property type="entry name" value="aa-tRNA-synth_II/BPL/LPL"/>
</dbReference>
<feature type="coiled-coil region" evidence="15">
    <location>
        <begin position="35"/>
        <end position="62"/>
    </location>
</feature>
<evidence type="ECO:0000256" key="14">
    <source>
        <dbReference type="PIRSR" id="PIRSR001529-2"/>
    </source>
</evidence>
<dbReference type="PRINTS" id="PR00981">
    <property type="entry name" value="TRNASYNTHSER"/>
</dbReference>
<dbReference type="SUPFAM" id="SSF55681">
    <property type="entry name" value="Class II aaRS and biotin synthetases"/>
    <property type="match status" value="1"/>
</dbReference>
<feature type="binding site" evidence="12 13">
    <location>
        <position position="287"/>
    </location>
    <ligand>
        <name>L-serine</name>
        <dbReference type="ChEBI" id="CHEBI:33384"/>
    </ligand>
</feature>
<keyword evidence="18" id="KW-1185">Reference proteome</keyword>
<feature type="domain" description="Aminoacyl-transfer RNA synthetases class-II family profile" evidence="16">
    <location>
        <begin position="174"/>
        <end position="411"/>
    </location>
</feature>
<dbReference type="HAMAP" id="MF_00176">
    <property type="entry name" value="Ser_tRNA_synth_type1"/>
    <property type="match status" value="1"/>
</dbReference>
<feature type="binding site" evidence="12 14">
    <location>
        <begin position="351"/>
        <end position="354"/>
    </location>
    <ligand>
        <name>ATP</name>
        <dbReference type="ChEBI" id="CHEBI:30616"/>
    </ligand>
</feature>